<sequence>MNSHVERTMISIKQGLSKGAKRPFADFIRNAKSKEKKRVYRMVLAEATKQQNLVMMQAEVKRA</sequence>
<dbReference type="Proteomes" id="UP001252613">
    <property type="component" value="Unassembled WGS sequence"/>
</dbReference>
<gene>
    <name evidence="1" type="ORF">J2W43_001414</name>
</gene>
<organism evidence="1 2">
    <name type="scientific">Pseudomonas brassicacearum</name>
    <dbReference type="NCBI Taxonomy" id="930166"/>
    <lineage>
        <taxon>Bacteria</taxon>
        <taxon>Pseudomonadati</taxon>
        <taxon>Pseudomonadota</taxon>
        <taxon>Gammaproteobacteria</taxon>
        <taxon>Pseudomonadales</taxon>
        <taxon>Pseudomonadaceae</taxon>
        <taxon>Pseudomonas</taxon>
    </lineage>
</organism>
<accession>A0AAW8M6Z3</accession>
<protein>
    <submittedName>
        <fullName evidence="1">Uncharacterized protein</fullName>
    </submittedName>
</protein>
<name>A0AAW8M6Z3_9PSED</name>
<evidence type="ECO:0000313" key="2">
    <source>
        <dbReference type="Proteomes" id="UP001252613"/>
    </source>
</evidence>
<comment type="caution">
    <text evidence="1">The sequence shown here is derived from an EMBL/GenBank/DDBJ whole genome shotgun (WGS) entry which is preliminary data.</text>
</comment>
<dbReference type="AlphaFoldDB" id="A0AAW8M6Z3"/>
<proteinExistence type="predicted"/>
<dbReference type="EMBL" id="JAVDVC010000002">
    <property type="protein sequence ID" value="MDR6957438.1"/>
    <property type="molecule type" value="Genomic_DNA"/>
</dbReference>
<dbReference type="RefSeq" id="WP_310357964.1">
    <property type="nucleotide sequence ID" value="NZ_JAVDVC010000002.1"/>
</dbReference>
<evidence type="ECO:0000313" key="1">
    <source>
        <dbReference type="EMBL" id="MDR6957438.1"/>
    </source>
</evidence>
<reference evidence="1" key="1">
    <citation type="submission" date="2023-07" db="EMBL/GenBank/DDBJ databases">
        <title>Sorghum-associated microbial communities from plants grown in Nebraska, USA.</title>
        <authorList>
            <person name="Schachtman D."/>
        </authorList>
    </citation>
    <scope>NUCLEOTIDE SEQUENCE</scope>
    <source>
        <strain evidence="1">3432</strain>
    </source>
</reference>